<evidence type="ECO:0000256" key="5">
    <source>
        <dbReference type="SAM" id="SignalP"/>
    </source>
</evidence>
<dbReference type="CDD" id="cd16025">
    <property type="entry name" value="PAS_like"/>
    <property type="match status" value="1"/>
</dbReference>
<protein>
    <submittedName>
        <fullName evidence="7">Arylsulfatase A family protein</fullName>
    </submittedName>
</protein>
<keyword evidence="2" id="KW-0479">Metal-binding</keyword>
<dbReference type="PANTHER" id="PTHR42693:SF43">
    <property type="entry name" value="BLL2667 PROTEIN"/>
    <property type="match status" value="1"/>
</dbReference>
<organism evidence="7 8">
    <name type="scientific">Methylocaldum marinum</name>
    <dbReference type="NCBI Taxonomy" id="1432792"/>
    <lineage>
        <taxon>Bacteria</taxon>
        <taxon>Pseudomonadati</taxon>
        <taxon>Pseudomonadota</taxon>
        <taxon>Gammaproteobacteria</taxon>
        <taxon>Methylococcales</taxon>
        <taxon>Methylococcaceae</taxon>
        <taxon>Methylocaldum</taxon>
    </lineage>
</organism>
<feature type="signal peptide" evidence="5">
    <location>
        <begin position="1"/>
        <end position="34"/>
    </location>
</feature>
<dbReference type="OrthoDB" id="974590at2"/>
<evidence type="ECO:0000256" key="3">
    <source>
        <dbReference type="ARBA" id="ARBA00022801"/>
    </source>
</evidence>
<gene>
    <name evidence="7" type="ORF">sS8_4796</name>
</gene>
<dbReference type="PANTHER" id="PTHR42693">
    <property type="entry name" value="ARYLSULFATASE FAMILY MEMBER"/>
    <property type="match status" value="1"/>
</dbReference>
<dbReference type="Proteomes" id="UP000266313">
    <property type="component" value="Chromosome"/>
</dbReference>
<dbReference type="Pfam" id="PF00884">
    <property type="entry name" value="Sulfatase"/>
    <property type="match status" value="1"/>
</dbReference>
<dbReference type="PROSITE" id="PS00523">
    <property type="entry name" value="SULFATASE_1"/>
    <property type="match status" value="1"/>
</dbReference>
<evidence type="ECO:0000256" key="2">
    <source>
        <dbReference type="ARBA" id="ARBA00022723"/>
    </source>
</evidence>
<keyword evidence="4" id="KW-0106">Calcium</keyword>
<dbReference type="InterPro" id="IPR024607">
    <property type="entry name" value="Sulfatase_CS"/>
</dbReference>
<keyword evidence="8" id="KW-1185">Reference proteome</keyword>
<accession>A0A250L2I5</accession>
<dbReference type="AlphaFoldDB" id="A0A250L2I5"/>
<feature type="domain" description="Sulfatase N-terminal" evidence="6">
    <location>
        <begin position="75"/>
        <end position="489"/>
    </location>
</feature>
<dbReference type="GO" id="GO:0046872">
    <property type="term" value="F:metal ion binding"/>
    <property type="evidence" value="ECO:0007669"/>
    <property type="project" value="UniProtKB-KW"/>
</dbReference>
<evidence type="ECO:0000256" key="1">
    <source>
        <dbReference type="ARBA" id="ARBA00008779"/>
    </source>
</evidence>
<evidence type="ECO:0000313" key="8">
    <source>
        <dbReference type="Proteomes" id="UP000266313"/>
    </source>
</evidence>
<evidence type="ECO:0000313" key="7">
    <source>
        <dbReference type="EMBL" id="BBA36719.1"/>
    </source>
</evidence>
<evidence type="ECO:0000256" key="4">
    <source>
        <dbReference type="ARBA" id="ARBA00022837"/>
    </source>
</evidence>
<proteinExistence type="inferred from homology"/>
<dbReference type="SUPFAM" id="SSF53649">
    <property type="entry name" value="Alkaline phosphatase-like"/>
    <property type="match status" value="1"/>
</dbReference>
<dbReference type="EMBL" id="AP017928">
    <property type="protein sequence ID" value="BBA36719.1"/>
    <property type="molecule type" value="Genomic_DNA"/>
</dbReference>
<dbReference type="Gene3D" id="3.30.1120.10">
    <property type="match status" value="1"/>
</dbReference>
<dbReference type="InterPro" id="IPR050738">
    <property type="entry name" value="Sulfatase"/>
</dbReference>
<dbReference type="KEGG" id="mmai:sS8_4796"/>
<evidence type="ECO:0000259" key="6">
    <source>
        <dbReference type="Pfam" id="PF00884"/>
    </source>
</evidence>
<keyword evidence="5" id="KW-0732">Signal</keyword>
<comment type="similarity">
    <text evidence="1">Belongs to the sulfatase family.</text>
</comment>
<keyword evidence="3" id="KW-0378">Hydrolase</keyword>
<reference evidence="7 8" key="1">
    <citation type="submission" date="2016-12" db="EMBL/GenBank/DDBJ databases">
        <title>Genome sequencing of Methylocaldum marinum.</title>
        <authorList>
            <person name="Takeuchi M."/>
            <person name="Kamagata Y."/>
            <person name="Hiraoka S."/>
            <person name="Oshima K."/>
            <person name="Hattori M."/>
            <person name="Iwasaki W."/>
        </authorList>
    </citation>
    <scope>NUCLEOTIDE SEQUENCE [LARGE SCALE GENOMIC DNA]</scope>
    <source>
        <strain evidence="7 8">S8</strain>
    </source>
</reference>
<dbReference type="Gene3D" id="3.40.720.10">
    <property type="entry name" value="Alkaline Phosphatase, subunit A"/>
    <property type="match status" value="1"/>
</dbReference>
<feature type="chain" id="PRO_5012400068" evidence="5">
    <location>
        <begin position="35"/>
        <end position="815"/>
    </location>
</feature>
<dbReference type="InterPro" id="IPR000917">
    <property type="entry name" value="Sulfatase_N"/>
</dbReference>
<name>A0A250L2I5_9GAMM</name>
<dbReference type="InterPro" id="IPR017850">
    <property type="entry name" value="Alkaline_phosphatase_core_sf"/>
</dbReference>
<sequence>MDTPRFRKQRLGMSPGLLLKVVALLALSLAAAWAETPRGTVLPAPEPAFKGKIGRTYKHSQPDKISVAKAPAGAPNVLVVLIDDSGFGQWGTFGGQIPTPNLDRLAKAGLSYTRFHTTALCSPTRAALLTGRNHHSVGTGTVTETGTAYPGYTGQIPKSAAMVSEILRQNGYSTAFFGKNHNVPDWETSVSGPYDRWPGLQGFDHFYGFLGGEANQWAPAVYRDHQRVEMQVPRGREGRYTLNDALADEAIDYIFQQKSVTPDRPFFVYYAPGATHAPHHVPKEWMDKFKGQFDQGWDKYREETYQRQLKLGVIPPDTKLTPRPREIPAYDSLTPDQKRVAARLMEAFAAYTAQTDYEVGRVLDAIEQVGQLHNTVVFWIIGDNGASMEGTLYGAFNEMAAIGGLSEDPALLVQHLDEIGGPNAYNHFPVGWAWAVNTPFQWGKQVASHLGGVRNPMVVAWPDRIKDKGGMRTQFHHVIDIVPTILEAVKIPMPTEVNGVKQKPMEGVSMLYSFDNANAKGARQVQYFEMFGNRALYRDGWIAAARHGRLPWTTGTFDFDADQWELYDLDRDFSEADDLAAKHPDKLKKLQDDFWVEAKKFQVLPLDDRLAERTDPSLRPSLIEGRSRFTYYPGGVRIPEGSAAPVKNRSHIITAEIEVPRGGADGVLVAEGGVVGGFALYINDGRPVYEYNYVTQARYTVTGSEALSPGPNNIRMEFRYDGGGIGKGATAALFVNDKKAGEGRIEHTTWGRFSADETFDIGEDSGSPVSAAYASPNRFTGTLKKVEIDVQPANLSAEDRQRLRSIALRARQVMD</sequence>
<dbReference type="RefSeq" id="WP_119631844.1">
    <property type="nucleotide sequence ID" value="NZ_AP017928.1"/>
</dbReference>
<dbReference type="GO" id="GO:0016787">
    <property type="term" value="F:hydrolase activity"/>
    <property type="evidence" value="ECO:0007669"/>
    <property type="project" value="UniProtKB-KW"/>
</dbReference>